<comment type="caution">
    <text evidence="5">The sequence shown here is derived from an EMBL/GenBank/DDBJ whole genome shotgun (WGS) entry which is preliminary data.</text>
</comment>
<evidence type="ECO:0000259" key="4">
    <source>
        <dbReference type="Pfam" id="PF01555"/>
    </source>
</evidence>
<dbReference type="PANTHER" id="PTHR23172:SF19">
    <property type="entry name" value="J DOMAIN-CONTAINING PROTEIN"/>
    <property type="match status" value="1"/>
</dbReference>
<feature type="region of interest" description="Disordered" evidence="3">
    <location>
        <begin position="967"/>
        <end position="1142"/>
    </location>
</feature>
<feature type="compositionally biased region" description="Basic and acidic residues" evidence="3">
    <location>
        <begin position="16"/>
        <end position="29"/>
    </location>
</feature>
<dbReference type="GO" id="GO:0008170">
    <property type="term" value="F:N-methyltransferase activity"/>
    <property type="evidence" value="ECO:0007669"/>
    <property type="project" value="InterPro"/>
</dbReference>
<dbReference type="GO" id="GO:0072318">
    <property type="term" value="P:clathrin coat disassembly"/>
    <property type="evidence" value="ECO:0007669"/>
    <property type="project" value="TreeGrafter"/>
</dbReference>
<gene>
    <name evidence="5" type="ORF">CYMTET_54058</name>
</gene>
<reference evidence="5 6" key="1">
    <citation type="journal article" date="2015" name="Genome Biol. Evol.">
        <title>Comparative Genomics of a Bacterivorous Green Alga Reveals Evolutionary Causalities and Consequences of Phago-Mixotrophic Mode of Nutrition.</title>
        <authorList>
            <person name="Burns J.A."/>
            <person name="Paasch A."/>
            <person name="Narechania A."/>
            <person name="Kim E."/>
        </authorList>
    </citation>
    <scope>NUCLEOTIDE SEQUENCE [LARGE SCALE GENOMIC DNA]</scope>
    <source>
        <strain evidence="5 6">PLY_AMNH</strain>
    </source>
</reference>
<dbReference type="Gene3D" id="3.40.50.150">
    <property type="entry name" value="Vaccinia Virus protein VP39"/>
    <property type="match status" value="1"/>
</dbReference>
<dbReference type="AlphaFoldDB" id="A0AAE0EPS4"/>
<keyword evidence="1" id="KW-0489">Methyltransferase</keyword>
<dbReference type="InterPro" id="IPR002941">
    <property type="entry name" value="DNA_methylase_N4/N6"/>
</dbReference>
<dbReference type="GO" id="GO:0072583">
    <property type="term" value="P:clathrin-dependent endocytosis"/>
    <property type="evidence" value="ECO:0007669"/>
    <property type="project" value="TreeGrafter"/>
</dbReference>
<dbReference type="EMBL" id="LGRX02035220">
    <property type="protein sequence ID" value="KAK3235794.1"/>
    <property type="molecule type" value="Genomic_DNA"/>
</dbReference>
<feature type="compositionally biased region" description="Low complexity" evidence="3">
    <location>
        <begin position="1027"/>
        <end position="1036"/>
    </location>
</feature>
<dbReference type="GO" id="GO:0032259">
    <property type="term" value="P:methylation"/>
    <property type="evidence" value="ECO:0007669"/>
    <property type="project" value="UniProtKB-KW"/>
</dbReference>
<keyword evidence="2" id="KW-0808">Transferase</keyword>
<feature type="region of interest" description="Disordered" evidence="3">
    <location>
        <begin position="294"/>
        <end position="343"/>
    </location>
</feature>
<dbReference type="GO" id="GO:0030276">
    <property type="term" value="F:clathrin binding"/>
    <property type="evidence" value="ECO:0007669"/>
    <property type="project" value="TreeGrafter"/>
</dbReference>
<dbReference type="GO" id="GO:0005737">
    <property type="term" value="C:cytoplasm"/>
    <property type="evidence" value="ECO:0007669"/>
    <property type="project" value="TreeGrafter"/>
</dbReference>
<protein>
    <recommendedName>
        <fullName evidence="4">DNA methylase N-4/N-6 domain-containing protein</fullName>
    </recommendedName>
</protein>
<dbReference type="GO" id="GO:0031982">
    <property type="term" value="C:vesicle"/>
    <property type="evidence" value="ECO:0007669"/>
    <property type="project" value="TreeGrafter"/>
</dbReference>
<name>A0AAE0EPS4_9CHLO</name>
<evidence type="ECO:0000256" key="2">
    <source>
        <dbReference type="ARBA" id="ARBA00022679"/>
    </source>
</evidence>
<feature type="compositionally biased region" description="Polar residues" evidence="3">
    <location>
        <begin position="304"/>
        <end position="313"/>
    </location>
</feature>
<feature type="domain" description="DNA methylase N-4/N-6" evidence="4">
    <location>
        <begin position="731"/>
        <end position="943"/>
    </location>
</feature>
<feature type="compositionally biased region" description="Basic and acidic residues" evidence="3">
    <location>
        <begin position="1073"/>
        <end position="1109"/>
    </location>
</feature>
<dbReference type="GO" id="GO:0003677">
    <property type="term" value="F:DNA binding"/>
    <property type="evidence" value="ECO:0007669"/>
    <property type="project" value="InterPro"/>
</dbReference>
<proteinExistence type="predicted"/>
<feature type="compositionally biased region" description="Basic and acidic residues" evidence="3">
    <location>
        <begin position="967"/>
        <end position="1020"/>
    </location>
</feature>
<dbReference type="InterPro" id="IPR029063">
    <property type="entry name" value="SAM-dependent_MTases_sf"/>
</dbReference>
<evidence type="ECO:0000256" key="3">
    <source>
        <dbReference type="SAM" id="MobiDB-lite"/>
    </source>
</evidence>
<feature type="compositionally biased region" description="Polar residues" evidence="3">
    <location>
        <begin position="322"/>
        <end position="337"/>
    </location>
</feature>
<dbReference type="Pfam" id="PF01555">
    <property type="entry name" value="N6_N4_Mtase"/>
    <property type="match status" value="1"/>
</dbReference>
<evidence type="ECO:0000313" key="6">
    <source>
        <dbReference type="Proteomes" id="UP001190700"/>
    </source>
</evidence>
<organism evidence="5 6">
    <name type="scientific">Cymbomonas tetramitiformis</name>
    <dbReference type="NCBI Taxonomy" id="36881"/>
    <lineage>
        <taxon>Eukaryota</taxon>
        <taxon>Viridiplantae</taxon>
        <taxon>Chlorophyta</taxon>
        <taxon>Pyramimonadophyceae</taxon>
        <taxon>Pyramimonadales</taxon>
        <taxon>Pyramimonadaceae</taxon>
        <taxon>Cymbomonas</taxon>
    </lineage>
</organism>
<dbReference type="PANTHER" id="PTHR23172">
    <property type="entry name" value="AUXILIN/CYCLIN G-ASSOCIATED KINASE-RELATED"/>
    <property type="match status" value="1"/>
</dbReference>
<keyword evidence="6" id="KW-1185">Reference proteome</keyword>
<sequence>MEQGDEEIVSPSKTPKTADETEADEQKKQAAIRKEIDDMHKLVDNNNPCATSWRIPIQYIDDAEGAHRPRPLDEHHAQAIAEMMYWNPHTGSGSPALISVIENHKDATSTNPEAFVWADIGKGRYRFTCFGHQHLLEAKRRCVKADEAKHANHENRTEAFQFIECRLFMNLSAIEMNQLGNEQNNIDAYMKHRNMTEIILGMRKHVEKLMAEPNERDVGMKSFENLKYRRVPPKQNLNPEFEAALKTQVFNHQKLNADKKNTHWAAWAISVQSYQLFKQLQRVMKAHNEGLLEGVDPDNEDATETTLATVGSSRNKRKRSIGMSTGTTDLNAPTTKQPKWDPTAGKPIVYHDLPKGFYESWAPLTEGHLREITDLVDEAVIERKYTVKDMINRIAEIKTLNNVRENLMLLASEAHKRFNITTSLESTPAYRQLSFLKKNRHSMQLFLQTQPGGFENDIYDIGAPCFIPYLDEDGYPIPKERKPVDAVVDPGAPESKFWARKMTYGELDAEIIALQKKLDTFTFPNPEQDWGKFCEYFPGAGDEREIRTLLKAGVVPPKVSCKNEQENRKFQFEQRPAKEKQRHEEKIEKLIKNIPKDIKFYWNNIESRMLLKIGSTTASTAENILKDLPGVSYRILSNVPEGQQVDDDDYFYTHKIPQLVFKKDFLLEPASPESFTTLPRLPFTGFIMDCEYALDSNKKWFPKPLLAGEFKQFLHNFNNLTTCDDWVGGCFCGFQQHHEFFEAAKQFCHGNAEKMFWVKPLSRSNMMTLESGVAPRNYANRMECFVLCYYVKEATPTDETHPAVHKRLPWMKNLIRVLGEEENADSDVVDKQFVASCRTNTWEYAPVHSSKFAINSEGKRINKHQKPLKLIHDLINIHMRGPELEGEARGKSAYEGVLPLHHDYHFILDACCGSGTTSVAANMLGLGSVAFDREQGMVDSAKERIRFPDGFFSLADEVLSKQEYDEVKRQREAHRKEQEKVEKEREKKTAVEMRETEKAAKQQEAEAAKAAKQQEAEAAKAAKKQQAEAAEAAKAAKQQEAEAAKAAKKQQAEAAEADKSAKQQQAEAVKAAKKQEDAAKKQKAEAEKAAKKQKAEAAKKQKAEADKAAKAAAAAAAGPIPKRKVAPGGKPGSDQNKKSKAR</sequence>
<evidence type="ECO:0000313" key="5">
    <source>
        <dbReference type="EMBL" id="KAK3235794.1"/>
    </source>
</evidence>
<dbReference type="Proteomes" id="UP001190700">
    <property type="component" value="Unassembled WGS sequence"/>
</dbReference>
<evidence type="ECO:0000256" key="1">
    <source>
        <dbReference type="ARBA" id="ARBA00022603"/>
    </source>
</evidence>
<dbReference type="SUPFAM" id="SSF53335">
    <property type="entry name" value="S-adenosyl-L-methionine-dependent methyltransferases"/>
    <property type="match status" value="1"/>
</dbReference>
<feature type="region of interest" description="Disordered" evidence="3">
    <location>
        <begin position="1"/>
        <end position="29"/>
    </location>
</feature>
<accession>A0AAE0EPS4</accession>